<evidence type="ECO:0000256" key="8">
    <source>
        <dbReference type="ARBA" id="ARBA00071620"/>
    </source>
</evidence>
<dbReference type="FunFam" id="3.40.1410.10:FF:000004">
    <property type="entry name" value="Histidine utilization repressor"/>
    <property type="match status" value="1"/>
</dbReference>
<proteinExistence type="predicted"/>
<dbReference type="Proteomes" id="UP001214094">
    <property type="component" value="Chromosome"/>
</dbReference>
<keyword evidence="3" id="KW-0805">Transcription regulation</keyword>
<dbReference type="RefSeq" id="WP_034806500.1">
    <property type="nucleotide sequence ID" value="NZ_CAXURO020000001.1"/>
</dbReference>
<dbReference type="PANTHER" id="PTHR44846">
    <property type="entry name" value="MANNOSYL-D-GLYCERATE TRANSPORT/METABOLISM SYSTEM REPRESSOR MNGR-RELATED"/>
    <property type="match status" value="1"/>
</dbReference>
<evidence type="ECO:0000313" key="13">
    <source>
        <dbReference type="Proteomes" id="UP001055460"/>
    </source>
</evidence>
<gene>
    <name evidence="11" type="primary">hutC</name>
    <name evidence="11" type="ORF">NE863_14340</name>
    <name evidence="12" type="ORF">P4B07_14530</name>
</gene>
<name>A0A9Q8Y6M4_ENSAD</name>
<keyword evidence="1" id="KW-0678">Repressor</keyword>
<dbReference type="InterPro" id="IPR010248">
    <property type="entry name" value="His_ut_repres"/>
</dbReference>
<reference evidence="12 14" key="2">
    <citation type="submission" date="2023-03" db="EMBL/GenBank/DDBJ databases">
        <title>Comparative genome and transcriptome analysis combination mining strategies for increasing vitamin B12 production of Ensifer adhaerens strain.</title>
        <authorList>
            <person name="Yongheng L."/>
        </authorList>
    </citation>
    <scope>NUCLEOTIDE SEQUENCE [LARGE SCALE GENOMIC DNA]</scope>
    <source>
        <strain evidence="12 14">Casida A-T305</strain>
    </source>
</reference>
<protein>
    <recommendedName>
        <fullName evidence="8 9">Histidine utilization repressor</fullName>
    </recommendedName>
</protein>
<evidence type="ECO:0000256" key="9">
    <source>
        <dbReference type="NCBIfam" id="TIGR02018"/>
    </source>
</evidence>
<dbReference type="InterPro" id="IPR000524">
    <property type="entry name" value="Tscrpt_reg_HTH_GntR"/>
</dbReference>
<reference evidence="11" key="1">
    <citation type="submission" date="2022-06" db="EMBL/GenBank/DDBJ databases">
        <title>Physiological and biochemical characterization and genomic elucidation of a strain of the genus Ensifer adhaerens M8 that combines arsenic oxidation and chromium reduction.</title>
        <authorList>
            <person name="Li X."/>
            <person name="Yu c."/>
        </authorList>
    </citation>
    <scope>NUCLEOTIDE SEQUENCE</scope>
    <source>
        <strain evidence="11">M8</strain>
    </source>
</reference>
<dbReference type="PRINTS" id="PR00035">
    <property type="entry name" value="HTHGNTR"/>
</dbReference>
<dbReference type="SUPFAM" id="SSF46785">
    <property type="entry name" value="Winged helix' DNA-binding domain"/>
    <property type="match status" value="1"/>
</dbReference>
<dbReference type="PROSITE" id="PS50949">
    <property type="entry name" value="HTH_GNTR"/>
    <property type="match status" value="1"/>
</dbReference>
<comment type="pathway">
    <text evidence="7">Amino-acid degradation; L-histidine degradation into L-glutamate [regulation].</text>
</comment>
<dbReference type="GO" id="GO:0003700">
    <property type="term" value="F:DNA-binding transcription factor activity"/>
    <property type="evidence" value="ECO:0007669"/>
    <property type="project" value="UniProtKB-UniRule"/>
</dbReference>
<dbReference type="GeneID" id="29518845"/>
<comment type="function">
    <text evidence="6">Repressor which binds to the hutP region in the histidine utilization (hut) operon. It blocks the expression of all the hut genes in the absence of inducer.</text>
</comment>
<dbReference type="Pfam" id="PF00392">
    <property type="entry name" value="GntR"/>
    <property type="match status" value="1"/>
</dbReference>
<sequence length="247" mass="27533">MTALGKRNETIAFEDGPMPRYEAVKQFIRSRIESGEWPAHHRIPSENEIVADLGVSRMTANRALRELATEGAITRVQGVGSFVAAHKGSTALLEVRNIADEIHERGHAHTSLMTLLKEEVATPDIGYALGLATGARVFHSIMVHSENGLPIQIEDRFVNPAICPRYLEQDFQAMTPNAYLTAMAPITRTEQIVEAVAPQLWECKLLGIDRNEPCLMIRRRTWSDAGNVTTARLLYPGTRYRLEGMSQ</sequence>
<evidence type="ECO:0000256" key="7">
    <source>
        <dbReference type="ARBA" id="ARBA00060686"/>
    </source>
</evidence>
<keyword evidence="5" id="KW-0804">Transcription</keyword>
<keyword evidence="4" id="KW-0238">DNA-binding</keyword>
<dbReference type="FunFam" id="1.10.10.10:FF:000079">
    <property type="entry name" value="GntR family transcriptional regulator"/>
    <property type="match status" value="1"/>
</dbReference>
<dbReference type="InterPro" id="IPR050679">
    <property type="entry name" value="Bact_HTH_transcr_reg"/>
</dbReference>
<dbReference type="GO" id="GO:0045892">
    <property type="term" value="P:negative regulation of DNA-templated transcription"/>
    <property type="evidence" value="ECO:0007669"/>
    <property type="project" value="UniProtKB-UniRule"/>
</dbReference>
<dbReference type="InterPro" id="IPR036390">
    <property type="entry name" value="WH_DNA-bd_sf"/>
</dbReference>
<evidence type="ECO:0000256" key="4">
    <source>
        <dbReference type="ARBA" id="ARBA00023125"/>
    </source>
</evidence>
<evidence type="ECO:0000313" key="11">
    <source>
        <dbReference type="EMBL" id="USJ22475.1"/>
    </source>
</evidence>
<evidence type="ECO:0000256" key="5">
    <source>
        <dbReference type="ARBA" id="ARBA00023163"/>
    </source>
</evidence>
<organism evidence="11 13">
    <name type="scientific">Ensifer adhaerens</name>
    <name type="common">Sinorhizobium morelense</name>
    <dbReference type="NCBI Taxonomy" id="106592"/>
    <lineage>
        <taxon>Bacteria</taxon>
        <taxon>Pseudomonadati</taxon>
        <taxon>Pseudomonadota</taxon>
        <taxon>Alphaproteobacteria</taxon>
        <taxon>Hyphomicrobiales</taxon>
        <taxon>Rhizobiaceae</taxon>
        <taxon>Sinorhizobium/Ensifer group</taxon>
        <taxon>Ensifer</taxon>
    </lineage>
</organism>
<dbReference type="GO" id="GO:0006547">
    <property type="term" value="P:L-histidine metabolic process"/>
    <property type="evidence" value="ECO:0007669"/>
    <property type="project" value="UniProtKB-UniRule"/>
</dbReference>
<evidence type="ECO:0000313" key="12">
    <source>
        <dbReference type="EMBL" id="WFP89770.1"/>
    </source>
</evidence>
<keyword evidence="14" id="KW-1185">Reference proteome</keyword>
<dbReference type="OrthoDB" id="9808698at2"/>
<dbReference type="InterPro" id="IPR028978">
    <property type="entry name" value="Chorismate_lyase_/UTRA_dom_sf"/>
</dbReference>
<dbReference type="InterPro" id="IPR011663">
    <property type="entry name" value="UTRA"/>
</dbReference>
<dbReference type="Proteomes" id="UP001055460">
    <property type="component" value="Chromosome"/>
</dbReference>
<evidence type="ECO:0000256" key="1">
    <source>
        <dbReference type="ARBA" id="ARBA00022491"/>
    </source>
</evidence>
<feature type="domain" description="HTH gntR-type" evidence="10">
    <location>
        <begin position="18"/>
        <end position="86"/>
    </location>
</feature>
<evidence type="ECO:0000259" key="10">
    <source>
        <dbReference type="PROSITE" id="PS50949"/>
    </source>
</evidence>
<dbReference type="PANTHER" id="PTHR44846:SF16">
    <property type="entry name" value="TRANSCRIPTIONAL REGULATOR PHNF-RELATED"/>
    <property type="match status" value="1"/>
</dbReference>
<dbReference type="GO" id="GO:0003677">
    <property type="term" value="F:DNA binding"/>
    <property type="evidence" value="ECO:0007669"/>
    <property type="project" value="UniProtKB-UniRule"/>
</dbReference>
<evidence type="ECO:0000256" key="2">
    <source>
        <dbReference type="ARBA" id="ARBA00022808"/>
    </source>
</evidence>
<dbReference type="Pfam" id="PF07702">
    <property type="entry name" value="UTRA"/>
    <property type="match status" value="1"/>
</dbReference>
<evidence type="ECO:0000256" key="6">
    <source>
        <dbReference type="ARBA" id="ARBA00058362"/>
    </source>
</evidence>
<accession>A0A9Q8Y6M4</accession>
<dbReference type="Gene3D" id="3.40.1410.10">
    <property type="entry name" value="Chorismate lyase-like"/>
    <property type="match status" value="1"/>
</dbReference>
<dbReference type="EMBL" id="CP098807">
    <property type="protein sequence ID" value="USJ22475.1"/>
    <property type="molecule type" value="Genomic_DNA"/>
</dbReference>
<evidence type="ECO:0000313" key="14">
    <source>
        <dbReference type="Proteomes" id="UP001214094"/>
    </source>
</evidence>
<dbReference type="InterPro" id="IPR036388">
    <property type="entry name" value="WH-like_DNA-bd_sf"/>
</dbReference>
<dbReference type="SMART" id="SM00345">
    <property type="entry name" value="HTH_GNTR"/>
    <property type="match status" value="1"/>
</dbReference>
<keyword evidence="2" id="KW-0369">Histidine metabolism</keyword>
<dbReference type="Gene3D" id="1.10.10.10">
    <property type="entry name" value="Winged helix-like DNA-binding domain superfamily/Winged helix DNA-binding domain"/>
    <property type="match status" value="1"/>
</dbReference>
<dbReference type="NCBIfam" id="TIGR02018">
    <property type="entry name" value="his_ut_repres"/>
    <property type="match status" value="1"/>
</dbReference>
<dbReference type="CDD" id="cd07377">
    <property type="entry name" value="WHTH_GntR"/>
    <property type="match status" value="1"/>
</dbReference>
<evidence type="ECO:0000256" key="3">
    <source>
        <dbReference type="ARBA" id="ARBA00023015"/>
    </source>
</evidence>
<dbReference type="EMBL" id="CP121308">
    <property type="protein sequence ID" value="WFP89770.1"/>
    <property type="molecule type" value="Genomic_DNA"/>
</dbReference>
<dbReference type="SUPFAM" id="SSF64288">
    <property type="entry name" value="Chorismate lyase-like"/>
    <property type="match status" value="1"/>
</dbReference>
<dbReference type="AlphaFoldDB" id="A0A9Q8Y6M4"/>
<dbReference type="KEGG" id="eah:FA04_14310"/>
<dbReference type="SMART" id="SM00866">
    <property type="entry name" value="UTRA"/>
    <property type="match status" value="1"/>
</dbReference>